<feature type="transmembrane region" description="Helical" evidence="1">
    <location>
        <begin position="12"/>
        <end position="34"/>
    </location>
</feature>
<keyword evidence="1" id="KW-1133">Transmembrane helix</keyword>
<sequence>MFLVVGFNKRLFFKSVIYNLVSLCFILCGLVSIYNRFYA</sequence>
<keyword evidence="1" id="KW-0472">Membrane</keyword>
<dbReference type="EMBL" id="AQGU01000027">
    <property type="protein sequence ID" value="MBE0360568.1"/>
    <property type="molecule type" value="Genomic_DNA"/>
</dbReference>
<evidence type="ECO:0000313" key="2">
    <source>
        <dbReference type="EMBL" id="MBE0360568.1"/>
    </source>
</evidence>
<evidence type="ECO:0000256" key="1">
    <source>
        <dbReference type="SAM" id="Phobius"/>
    </source>
</evidence>
<keyword evidence="3" id="KW-1185">Reference proteome</keyword>
<dbReference type="Proteomes" id="UP000648482">
    <property type="component" value="Unassembled WGS sequence"/>
</dbReference>
<keyword evidence="1" id="KW-0812">Transmembrane</keyword>
<protein>
    <submittedName>
        <fullName evidence="2">Uncharacterized protein</fullName>
    </submittedName>
</protein>
<proteinExistence type="predicted"/>
<organism evidence="2 3">
    <name type="scientific">Pseudoalteromonas aliena SW19</name>
    <dbReference type="NCBI Taxonomy" id="1314866"/>
    <lineage>
        <taxon>Bacteria</taxon>
        <taxon>Pseudomonadati</taxon>
        <taxon>Pseudomonadota</taxon>
        <taxon>Gammaproteobacteria</taxon>
        <taxon>Alteromonadales</taxon>
        <taxon>Pseudoalteromonadaceae</taxon>
        <taxon>Pseudoalteromonas</taxon>
    </lineage>
</organism>
<comment type="caution">
    <text evidence="2">The sequence shown here is derived from an EMBL/GenBank/DDBJ whole genome shotgun (WGS) entry which is preliminary data.</text>
</comment>
<evidence type="ECO:0000313" key="3">
    <source>
        <dbReference type="Proteomes" id="UP000648482"/>
    </source>
</evidence>
<name>A0ABR9E2B2_9GAMM</name>
<accession>A0ABR9E2B2</accession>
<reference evidence="2 3" key="1">
    <citation type="submission" date="2015-06" db="EMBL/GenBank/DDBJ databases">
        <title>Genome sequence of Pseudoalteromonas aliena.</title>
        <authorList>
            <person name="Xie B.-B."/>
            <person name="Rong J.-C."/>
            <person name="Qin Q.-L."/>
            <person name="Zhang Y.-Z."/>
        </authorList>
    </citation>
    <scope>NUCLEOTIDE SEQUENCE [LARGE SCALE GENOMIC DNA]</scope>
    <source>
        <strain evidence="2 3">SW19</strain>
    </source>
</reference>
<gene>
    <name evidence="2" type="ORF">PALI_a2574</name>
</gene>